<dbReference type="GO" id="GO:0006406">
    <property type="term" value="P:mRNA export from nucleus"/>
    <property type="evidence" value="ECO:0007669"/>
    <property type="project" value="TreeGrafter"/>
</dbReference>
<dbReference type="GO" id="GO:0017056">
    <property type="term" value="F:structural constituent of nuclear pore"/>
    <property type="evidence" value="ECO:0007669"/>
    <property type="project" value="TreeGrafter"/>
</dbReference>
<feature type="region of interest" description="Disordered" evidence="9">
    <location>
        <begin position="1527"/>
        <end position="1555"/>
    </location>
</feature>
<dbReference type="Proteomes" id="UP000320333">
    <property type="component" value="Unassembled WGS sequence"/>
</dbReference>
<feature type="region of interest" description="Disordered" evidence="9">
    <location>
        <begin position="1812"/>
        <end position="1833"/>
    </location>
</feature>
<dbReference type="STRING" id="246404.A0A507DXW1"/>
<dbReference type="GO" id="GO:0016020">
    <property type="term" value="C:membrane"/>
    <property type="evidence" value="ECO:0007669"/>
    <property type="project" value="UniProtKB-SubCell"/>
</dbReference>
<dbReference type="OrthoDB" id="343070at2759"/>
<evidence type="ECO:0000256" key="1">
    <source>
        <dbReference type="ARBA" id="ARBA00004123"/>
    </source>
</evidence>
<evidence type="ECO:0000256" key="6">
    <source>
        <dbReference type="ARBA" id="ARBA00023136"/>
    </source>
</evidence>
<keyword evidence="6" id="KW-0472">Membrane</keyword>
<dbReference type="Gene3D" id="1.10.287.1490">
    <property type="match status" value="1"/>
</dbReference>
<dbReference type="EMBL" id="QEAP01000795">
    <property type="protein sequence ID" value="TPX56603.1"/>
    <property type="molecule type" value="Genomic_DNA"/>
</dbReference>
<name>A0A507DXW1_9FUNG</name>
<evidence type="ECO:0000259" key="11">
    <source>
        <dbReference type="Pfam" id="PF25785"/>
    </source>
</evidence>
<dbReference type="GO" id="GO:0005643">
    <property type="term" value="C:nuclear pore"/>
    <property type="evidence" value="ECO:0007669"/>
    <property type="project" value="TreeGrafter"/>
</dbReference>
<keyword evidence="7" id="KW-0539">Nucleus</keyword>
<keyword evidence="3" id="KW-0812">Transmembrane</keyword>
<feature type="coiled-coil region" evidence="8">
    <location>
        <begin position="655"/>
        <end position="763"/>
    </location>
</feature>
<feature type="region of interest" description="Disordered" evidence="9">
    <location>
        <begin position="1497"/>
        <end position="1516"/>
    </location>
</feature>
<sequence length="2299" mass="253264">METRAHTLENEMRNMRAKMDEMKKSSTLKDSEIGLLKVKLSRAKNESDRLKSASAETVKELESLKQSNEDQAAVITELNTKLRESEATSASAESLRVELSELQLEMKSILEQTHSSQSEESKYRILTMQFEKERAELKSRLDWSNNEMSRQGSEYESYRSQKESQVRELTKSVETLSHEKQTLESKVAALNEKSVANDTRIDQLVKKIAESDIRLISCEESFKSELNMHQSLANLYKSKSEEATSQLESLRQSLHVADAECNKAMAAKASLESSISLLKCELEVKDDTIESLEARVATLTEETSRKQSVLNPASVQLDMGAGKTFTEIYSEFSEVKEENLQLKAEVFKLNESLNLIITDINERAPIIKQIVADKRILSSEVKHLKDQIAKHEADLKMTRDENENLKKELSSLESRNRSLLQEAKDSGNQVQHLLLRLENAGAALETDSAKVENASLFSSISELQSQNTQLRASLRSMTESLEELKVQHATLSKMKTVTAELENLRTQMQEVSEKLRISDLKAGSYKRERDQIKWLLDNQNQKAPVPVAVEAATIPSDANSANFEAMFKQLQIEFDEFRNETGTDTQHLKASHAELTKAKADLEMQVVKVNSALNNLQERYKSVSEHSAFQKSEKKELFARITSLLHTQTLHEKRLQDATATLVTLHSQIETLNAEKRRLEAEKDVLARSEARLVSEKQELVAQREMGLSHLKRLQQLFEESEARIREANLKTQQSAVKFEARIENLNAELLQAKEAASSAALAYESKVGELQIKIDSLTSQLETSAAESAALKAAEIELKQAVESLKLQLSVAVPLTESSTGAAPAESSMASLPTELTSIRSQLATAQALSNSQKEQIEQYKAIAKASEEKLVQKNEEFESRFSLYRVEMDQKLQDLNASTAAVERARLNAESRLSKALEELSEQRTQIDKDHIEFLMDKSRLEDELERLKKSEESARNSCIHLGKEVSKYKQSLADSRTDYEKVILLESERIKTMEDLRTALEAAKSEVSAIQEKMQTQEAVKTSQIHSLQTTITGLEEEVHALKEIDQNLRSENASLQSQLDAVSDRLGSMHTGQSNLASNEENHTATIRNLRREKEILEQECSLATQKTNRIQLQMQNLQRSLDDARAALNQERQKGEMNSDSERLHRELMSKIDRVNVLNESNATLRSQNTSLTRKIEHLESLIKVKEADLGPLRDRNAAINAENEGLKTRMETLLEENGRLVNRASQILGKYSRVDPAEHQSLKDQLAALSDKFGSSQALFDAEKKSLDDSKRALEEKMAIVTSQLASAKQALAKLSLEHSNLQANAADKSIEYKDTVARSNERMKKMIDRLKDSQAKNKELEDGLKTMETRLNDSAILQKVTSDLVAFPKPAVLSPLMTQPPRSEIVSKSEVTPGTVPPVQPPQSDSVVAPANVTAETPKIIELLPKSDLSTAMDVTSADGALVMDATSADTQLSNETPTALTNMAEINSEPSKSHQAPFLETDAVIAGAAPDLSGGLPKRSREEESVNSIESEIVADAAIEEFNDESQSKRQKTEEAEDGELYDEPVSTGSTFEVADTPMEEPTQSDQNFVNQDSFVEDSGRQQLLQESLVDGASNDSSAPILSSEAAHAVVLDSTVELTAQTIVQSTMDLLQNANQPTVVSQQENAKNSDEKFVAEASIPGDAAITMAIPTHDISSVSGAGITAISAKDMTALPSTSPTVNTLPEPVQSGKMTPAPIAQPAPAALAPATADIAKPAGPSAEDKTNLLKQKLKLMAMKKTGASNIASSPSGGSNTSEPTAVGSPAAVAIPSNAATHQLPATPTAIRRPVRPTGTPRPIVSPAAGGIYTTPQPNAGAARMLAQQGMSVRGSGRGRPVPITPPGQQLLVRPAPPNQSAGSGRGRGQWIRCLCALIPLITASRAAATNVTIGIINWYCLIPGLSLNGSHVTAGNISGGLYDYSYFSLNGYDAFAYLVDLAVQTAVERVNNDPNLLPGAFLNIKRFSDCGKWKSGILEDWPFKTGGYASSIMAEEITEDHPDVIGVVSLEFSGTARGIAEILSNAQIPYCSGAIGSPRYSNKNNYPYFWRAYGGSGAGSSIYQVLKYMKAGRVAIEIRKYLQQQNVLILCEFGMEDGSDAYMLDYIVESLRQSSARYIIVTGSNDFTAAFIHGMGSKRMVNDHHVYIGTNYPMPFENATLLYGPRYFELIRGFVLVSCANSDPSRPAFQKGRQELIRLSGYNFTDTDVIYNALDSFYDCAMNMVSGWNLLLSDNSIRDLSTKKLNHLMSFSLFKNTGYHGMITDPFLLTEQGDLQK</sequence>
<evidence type="ECO:0008006" key="14">
    <source>
        <dbReference type="Google" id="ProtNLM"/>
    </source>
</evidence>
<feature type="region of interest" description="Disordered" evidence="9">
    <location>
        <begin position="1768"/>
        <end position="1789"/>
    </location>
</feature>
<organism evidence="12 13">
    <name type="scientific">Chytriomyces confervae</name>
    <dbReference type="NCBI Taxonomy" id="246404"/>
    <lineage>
        <taxon>Eukaryota</taxon>
        <taxon>Fungi</taxon>
        <taxon>Fungi incertae sedis</taxon>
        <taxon>Chytridiomycota</taxon>
        <taxon>Chytridiomycota incertae sedis</taxon>
        <taxon>Chytridiomycetes</taxon>
        <taxon>Chytridiales</taxon>
        <taxon>Chytriomycetaceae</taxon>
        <taxon>Chytriomyces</taxon>
    </lineage>
</organism>
<gene>
    <name evidence="12" type="ORF">CcCBS67573_g09333</name>
</gene>
<dbReference type="PANTHER" id="PTHR18898">
    <property type="entry name" value="NUCLEOPROTEIN TPR-RELATED"/>
    <property type="match status" value="1"/>
</dbReference>
<evidence type="ECO:0000256" key="8">
    <source>
        <dbReference type="SAM" id="Coils"/>
    </source>
</evidence>
<comment type="caution">
    <text evidence="12">The sequence shown here is derived from an EMBL/GenBank/DDBJ whole genome shotgun (WGS) entry which is preliminary data.</text>
</comment>
<dbReference type="PANTHER" id="PTHR18898:SF2">
    <property type="entry name" value="NUCLEOPROTEIN TPR"/>
    <property type="match status" value="1"/>
</dbReference>
<dbReference type="SUPFAM" id="SSF53822">
    <property type="entry name" value="Periplasmic binding protein-like I"/>
    <property type="match status" value="1"/>
</dbReference>
<dbReference type="Pfam" id="PF01094">
    <property type="entry name" value="ANF_receptor"/>
    <property type="match status" value="1"/>
</dbReference>
<feature type="coiled-coil region" evidence="8">
    <location>
        <begin position="908"/>
        <end position="960"/>
    </location>
</feature>
<feature type="coiled-coil region" evidence="8">
    <location>
        <begin position="1277"/>
        <end position="1357"/>
    </location>
</feature>
<evidence type="ECO:0000256" key="2">
    <source>
        <dbReference type="ARBA" id="ARBA00004370"/>
    </source>
</evidence>
<feature type="coiled-coil region" evidence="8">
    <location>
        <begin position="560"/>
        <end position="619"/>
    </location>
</feature>
<evidence type="ECO:0000256" key="3">
    <source>
        <dbReference type="ARBA" id="ARBA00022692"/>
    </source>
</evidence>
<dbReference type="InterPro" id="IPR001828">
    <property type="entry name" value="ANF_lig-bd_rcpt"/>
</dbReference>
<evidence type="ECO:0000313" key="12">
    <source>
        <dbReference type="EMBL" id="TPX56603.1"/>
    </source>
</evidence>
<evidence type="ECO:0000256" key="5">
    <source>
        <dbReference type="ARBA" id="ARBA00023054"/>
    </source>
</evidence>
<feature type="coiled-coil region" evidence="8">
    <location>
        <begin position="996"/>
        <end position="1055"/>
    </location>
</feature>
<feature type="domain" description="Receptor ligand binding region" evidence="10">
    <location>
        <begin position="1961"/>
        <end position="2254"/>
    </location>
</feature>
<feature type="coiled-coil region" evidence="8">
    <location>
        <begin position="374"/>
        <end position="429"/>
    </location>
</feature>
<evidence type="ECO:0000313" key="13">
    <source>
        <dbReference type="Proteomes" id="UP000320333"/>
    </source>
</evidence>
<keyword evidence="5 8" id="KW-0175">Coiled coil</keyword>
<feature type="coiled-coil region" evidence="8">
    <location>
        <begin position="159"/>
        <end position="193"/>
    </location>
</feature>
<reference evidence="12 13" key="1">
    <citation type="journal article" date="2019" name="Sci. Rep.">
        <title>Comparative genomics of chytrid fungi reveal insights into the obligate biotrophic and pathogenic lifestyle of Synchytrium endobioticum.</title>
        <authorList>
            <person name="van de Vossenberg B.T.L.H."/>
            <person name="Warris S."/>
            <person name="Nguyen H.D.T."/>
            <person name="van Gent-Pelzer M.P.E."/>
            <person name="Joly D.L."/>
            <person name="van de Geest H.C."/>
            <person name="Bonants P.J.M."/>
            <person name="Smith D.S."/>
            <person name="Levesque C.A."/>
            <person name="van der Lee T.A.J."/>
        </authorList>
    </citation>
    <scope>NUCLEOTIDE SEQUENCE [LARGE SCALE GENOMIC DNA]</scope>
    <source>
        <strain evidence="12 13">CBS 675.73</strain>
    </source>
</reference>
<dbReference type="InterPro" id="IPR057974">
    <property type="entry name" value="NUA/TPR/MLP1-2-like_dom"/>
</dbReference>
<feature type="compositionally biased region" description="Polar residues" evidence="9">
    <location>
        <begin position="1768"/>
        <end position="1785"/>
    </location>
</feature>
<comment type="subcellular location">
    <subcellularLocation>
        <location evidence="2">Membrane</location>
    </subcellularLocation>
    <subcellularLocation>
        <location evidence="1">Nucleus</location>
    </subcellularLocation>
</comment>
<feature type="coiled-coil region" evidence="8">
    <location>
        <begin position="61"/>
        <end position="112"/>
    </location>
</feature>
<keyword evidence="13" id="KW-1185">Reference proteome</keyword>
<dbReference type="Gene3D" id="3.40.50.2300">
    <property type="match status" value="1"/>
</dbReference>
<feature type="coiled-coil region" evidence="8">
    <location>
        <begin position="1084"/>
        <end position="1139"/>
    </location>
</feature>
<feature type="region of interest" description="Disordered" evidence="9">
    <location>
        <begin position="1867"/>
        <end position="1886"/>
    </location>
</feature>
<keyword evidence="4" id="KW-1133">Transmembrane helix</keyword>
<feature type="coiled-coil region" evidence="8">
    <location>
        <begin position="851"/>
        <end position="878"/>
    </location>
</feature>
<dbReference type="InterPro" id="IPR028082">
    <property type="entry name" value="Peripla_BP_I"/>
</dbReference>
<evidence type="ECO:0000259" key="10">
    <source>
        <dbReference type="Pfam" id="PF01094"/>
    </source>
</evidence>
<feature type="coiled-coil region" evidence="8">
    <location>
        <begin position="1167"/>
        <end position="1229"/>
    </location>
</feature>
<feature type="domain" description="NUA/TPR/MLP1-2-like" evidence="11">
    <location>
        <begin position="402"/>
        <end position="483"/>
    </location>
</feature>
<dbReference type="Gene3D" id="1.20.5.170">
    <property type="match status" value="1"/>
</dbReference>
<feature type="coiled-coil region" evidence="8">
    <location>
        <begin position="460"/>
        <end position="521"/>
    </location>
</feature>
<evidence type="ECO:0000256" key="7">
    <source>
        <dbReference type="ARBA" id="ARBA00023242"/>
    </source>
</evidence>
<feature type="compositionally biased region" description="Low complexity" evidence="9">
    <location>
        <begin position="1817"/>
        <end position="1826"/>
    </location>
</feature>
<dbReference type="Pfam" id="PF25785">
    <property type="entry name" value="TPR"/>
    <property type="match status" value="1"/>
</dbReference>
<feature type="coiled-coil region" evidence="8">
    <location>
        <begin position="233"/>
        <end position="302"/>
    </location>
</feature>
<accession>A0A507DXW1</accession>
<protein>
    <recommendedName>
        <fullName evidence="14">Nucleoprotein TPR/MLP1 domain-containing protein</fullName>
    </recommendedName>
</protein>
<evidence type="ECO:0000256" key="9">
    <source>
        <dbReference type="SAM" id="MobiDB-lite"/>
    </source>
</evidence>
<proteinExistence type="predicted"/>
<evidence type="ECO:0000256" key="4">
    <source>
        <dbReference type="ARBA" id="ARBA00022989"/>
    </source>
</evidence>